<accession>A0ABU4Y7R9</accession>
<organism evidence="2 3">
    <name type="scientific">Mesorhizobium album</name>
    <dbReference type="NCBI Taxonomy" id="3072314"/>
    <lineage>
        <taxon>Bacteria</taxon>
        <taxon>Pseudomonadati</taxon>
        <taxon>Pseudomonadota</taxon>
        <taxon>Alphaproteobacteria</taxon>
        <taxon>Hyphomicrobiales</taxon>
        <taxon>Phyllobacteriaceae</taxon>
        <taxon>Mesorhizobium</taxon>
    </lineage>
</organism>
<keyword evidence="3" id="KW-1185">Reference proteome</keyword>
<evidence type="ECO:0000256" key="1">
    <source>
        <dbReference type="SAM" id="MobiDB-lite"/>
    </source>
</evidence>
<feature type="region of interest" description="Disordered" evidence="1">
    <location>
        <begin position="56"/>
        <end position="75"/>
    </location>
</feature>
<dbReference type="EMBL" id="JAVIIW010000063">
    <property type="protein sequence ID" value="MDX8482958.1"/>
    <property type="molecule type" value="Genomic_DNA"/>
</dbReference>
<name>A0ABU4Y7R9_9HYPH</name>
<proteinExistence type="predicted"/>
<comment type="caution">
    <text evidence="2">The sequence shown here is derived from an EMBL/GenBank/DDBJ whole genome shotgun (WGS) entry which is preliminary data.</text>
</comment>
<reference evidence="2 3" key="1">
    <citation type="submission" date="2023-08" db="EMBL/GenBank/DDBJ databases">
        <title>Implementing the SeqCode for naming new Mesorhizobium species isolated from Vachellia karroo root nodules.</title>
        <authorList>
            <person name="Van Lill M."/>
        </authorList>
    </citation>
    <scope>NUCLEOTIDE SEQUENCE [LARGE SCALE GENOMIC DNA]</scope>
    <source>
        <strain evidence="2 3">VK24D</strain>
    </source>
</reference>
<sequence>MSGNLGVAFSALSGTLKPSRILAGMHPASVAFRVLRGCFETAERHLLWLLYGATTGRKRPGKVDLGTAELSSQET</sequence>
<protein>
    <submittedName>
        <fullName evidence="2">Uncharacterized protein</fullName>
    </submittedName>
</protein>
<evidence type="ECO:0000313" key="3">
    <source>
        <dbReference type="Proteomes" id="UP001287059"/>
    </source>
</evidence>
<gene>
    <name evidence="2" type="ORF">RFN28_31540</name>
</gene>
<evidence type="ECO:0000313" key="2">
    <source>
        <dbReference type="EMBL" id="MDX8482958.1"/>
    </source>
</evidence>
<dbReference type="Proteomes" id="UP001287059">
    <property type="component" value="Unassembled WGS sequence"/>
</dbReference>
<dbReference type="RefSeq" id="WP_320291065.1">
    <property type="nucleotide sequence ID" value="NZ_JAVIIW010000063.1"/>
</dbReference>